<keyword evidence="2" id="KW-1185">Reference proteome</keyword>
<evidence type="ECO:0000313" key="1">
    <source>
        <dbReference type="EMBL" id="KZC12509.1"/>
    </source>
</evidence>
<feature type="non-terminal residue" evidence="1">
    <location>
        <position position="1"/>
    </location>
</feature>
<dbReference type="STRING" id="178035.A0A154PKW6"/>
<dbReference type="Proteomes" id="UP000076502">
    <property type="component" value="Unassembled WGS sequence"/>
</dbReference>
<name>A0A154PKW6_DUFNO</name>
<organism evidence="1 2">
    <name type="scientific">Dufourea novaeangliae</name>
    <name type="common">Sweat bee</name>
    <dbReference type="NCBI Taxonomy" id="178035"/>
    <lineage>
        <taxon>Eukaryota</taxon>
        <taxon>Metazoa</taxon>
        <taxon>Ecdysozoa</taxon>
        <taxon>Arthropoda</taxon>
        <taxon>Hexapoda</taxon>
        <taxon>Insecta</taxon>
        <taxon>Pterygota</taxon>
        <taxon>Neoptera</taxon>
        <taxon>Endopterygota</taxon>
        <taxon>Hymenoptera</taxon>
        <taxon>Apocrita</taxon>
        <taxon>Aculeata</taxon>
        <taxon>Apoidea</taxon>
        <taxon>Anthophila</taxon>
        <taxon>Halictidae</taxon>
        <taxon>Rophitinae</taxon>
        <taxon>Dufourea</taxon>
    </lineage>
</organism>
<proteinExistence type="predicted"/>
<evidence type="ECO:0000313" key="2">
    <source>
        <dbReference type="Proteomes" id="UP000076502"/>
    </source>
</evidence>
<dbReference type="PANTHER" id="PTHR31511">
    <property type="entry name" value="PROTEIN CBG23764"/>
    <property type="match status" value="1"/>
</dbReference>
<sequence>LHAGCSVSLPRAVQTKKVVVNISRDNNECSFWSVVASLYPVSTYANRISSYSHYSSVLCNSEIQLPMTLKQVGKFGKRNNISINVYGWIQNTCVPLHLTSEKKDRHANLLLIENLKDPSRHHFAWIRNMSRLISKQINNKQHARYICDRLQEKLDAHLIDYSRMNDCAIILPAETDKWLRFKNYRYKERAPFIVYADLECFLEDVTPKQQGGKTSSLYQHHRAFSVGYYVHCTYDASLCRYHSYGHESECIEWFAKELYELGST</sequence>
<dbReference type="PANTHER" id="PTHR31511:SF12">
    <property type="entry name" value="RHO TERMINATION FACTOR N-TERMINAL DOMAIN-CONTAINING PROTEIN"/>
    <property type="match status" value="1"/>
</dbReference>
<gene>
    <name evidence="1" type="ORF">WN55_04313</name>
</gene>
<reference evidence="1 2" key="1">
    <citation type="submission" date="2015-07" db="EMBL/GenBank/DDBJ databases">
        <title>The genome of Dufourea novaeangliae.</title>
        <authorList>
            <person name="Pan H."/>
            <person name="Kapheim K."/>
        </authorList>
    </citation>
    <scope>NUCLEOTIDE SEQUENCE [LARGE SCALE GENOMIC DNA]</scope>
    <source>
        <strain evidence="1">0120121106</strain>
        <tissue evidence="1">Whole body</tissue>
    </source>
</reference>
<protein>
    <submittedName>
        <fullName evidence="1">Uncharacterized protein</fullName>
    </submittedName>
</protein>
<dbReference type="EMBL" id="KQ434951">
    <property type="protein sequence ID" value="KZC12509.1"/>
    <property type="molecule type" value="Genomic_DNA"/>
</dbReference>
<dbReference type="AlphaFoldDB" id="A0A154PKW6"/>
<accession>A0A154PKW6</accession>